<organism evidence="10 11">
    <name type="scientific">Lamprobacter modestohalophilus</name>
    <dbReference type="NCBI Taxonomy" id="1064514"/>
    <lineage>
        <taxon>Bacteria</taxon>
        <taxon>Pseudomonadati</taxon>
        <taxon>Pseudomonadota</taxon>
        <taxon>Gammaproteobacteria</taxon>
        <taxon>Chromatiales</taxon>
        <taxon>Chromatiaceae</taxon>
        <taxon>Lamprobacter</taxon>
    </lineage>
</organism>
<evidence type="ECO:0008006" key="12">
    <source>
        <dbReference type="Google" id="ProtNLM"/>
    </source>
</evidence>
<feature type="transmembrane region" description="Helical" evidence="5">
    <location>
        <begin position="41"/>
        <end position="60"/>
    </location>
</feature>
<dbReference type="GO" id="GO:0046677">
    <property type="term" value="P:response to antibiotic"/>
    <property type="evidence" value="ECO:0007669"/>
    <property type="project" value="TreeGrafter"/>
</dbReference>
<dbReference type="EMBL" id="NRRY01000013">
    <property type="protein sequence ID" value="MBK1618775.1"/>
    <property type="molecule type" value="Genomic_DNA"/>
</dbReference>
<protein>
    <recommendedName>
        <fullName evidence="12">Efflux RND transporter periplasmic adaptor subunit</fullName>
    </recommendedName>
</protein>
<keyword evidence="5" id="KW-0472">Membrane</keyword>
<evidence type="ECO:0000259" key="7">
    <source>
        <dbReference type="Pfam" id="PF25917"/>
    </source>
</evidence>
<feature type="domain" description="Multidrug resistance protein MdtA-like beta-barrel" evidence="8">
    <location>
        <begin position="268"/>
        <end position="355"/>
    </location>
</feature>
<dbReference type="Pfam" id="PF25917">
    <property type="entry name" value="BSH_RND"/>
    <property type="match status" value="1"/>
</dbReference>
<feature type="domain" description="Multidrug resistance protein MdtA-like C-terminal permuted SH3" evidence="9">
    <location>
        <begin position="364"/>
        <end position="422"/>
    </location>
</feature>
<evidence type="ECO:0000256" key="5">
    <source>
        <dbReference type="SAM" id="Phobius"/>
    </source>
</evidence>
<dbReference type="Pfam" id="PF25944">
    <property type="entry name" value="Beta-barrel_RND"/>
    <property type="match status" value="1"/>
</dbReference>
<keyword evidence="5" id="KW-0812">Transmembrane</keyword>
<feature type="region of interest" description="Disordered" evidence="4">
    <location>
        <begin position="430"/>
        <end position="506"/>
    </location>
</feature>
<dbReference type="FunFam" id="2.40.420.20:FF:000001">
    <property type="entry name" value="Efflux RND transporter periplasmic adaptor subunit"/>
    <property type="match status" value="1"/>
</dbReference>
<accession>A0A9X0W875</accession>
<dbReference type="Pfam" id="PF25876">
    <property type="entry name" value="HH_MFP_RND"/>
    <property type="match status" value="1"/>
</dbReference>
<reference evidence="10 11" key="1">
    <citation type="journal article" date="2020" name="Microorganisms">
        <title>Osmotic Adaptation and Compatible Solute Biosynthesis of Phototrophic Bacteria as Revealed from Genome Analyses.</title>
        <authorList>
            <person name="Imhoff J.F."/>
            <person name="Rahn T."/>
            <person name="Kunzel S."/>
            <person name="Keller A."/>
            <person name="Neulinger S.C."/>
        </authorList>
    </citation>
    <scope>NUCLEOTIDE SEQUENCE [LARGE SCALE GENOMIC DNA]</scope>
    <source>
        <strain evidence="10 11">DSM 25653</strain>
    </source>
</reference>
<dbReference type="Gene3D" id="2.40.30.170">
    <property type="match status" value="1"/>
</dbReference>
<dbReference type="Pfam" id="PF25967">
    <property type="entry name" value="RND-MFP_C"/>
    <property type="match status" value="1"/>
</dbReference>
<evidence type="ECO:0000256" key="3">
    <source>
        <dbReference type="SAM" id="Coils"/>
    </source>
</evidence>
<keyword evidence="5" id="KW-1133">Transmembrane helix</keyword>
<dbReference type="Proteomes" id="UP001138768">
    <property type="component" value="Unassembled WGS sequence"/>
</dbReference>
<evidence type="ECO:0000256" key="2">
    <source>
        <dbReference type="ARBA" id="ARBA00009477"/>
    </source>
</evidence>
<proteinExistence type="inferred from homology"/>
<comment type="subcellular location">
    <subcellularLocation>
        <location evidence="1">Cell inner membrane</location>
        <topology evidence="1">Lipid-anchor</topology>
    </subcellularLocation>
</comment>
<gene>
    <name evidence="10" type="ORF">CKO42_10080</name>
</gene>
<keyword evidence="3" id="KW-0175">Coiled coil</keyword>
<evidence type="ECO:0000256" key="4">
    <source>
        <dbReference type="SAM" id="MobiDB-lite"/>
    </source>
</evidence>
<feature type="region of interest" description="Disordered" evidence="4">
    <location>
        <begin position="1"/>
        <end position="20"/>
    </location>
</feature>
<evidence type="ECO:0000256" key="1">
    <source>
        <dbReference type="ARBA" id="ARBA00004519"/>
    </source>
</evidence>
<dbReference type="GO" id="GO:0022857">
    <property type="term" value="F:transmembrane transporter activity"/>
    <property type="evidence" value="ECO:0007669"/>
    <property type="project" value="InterPro"/>
</dbReference>
<evidence type="ECO:0000259" key="6">
    <source>
        <dbReference type="Pfam" id="PF25876"/>
    </source>
</evidence>
<feature type="domain" description="Multidrug resistance protein MdtA-like barrel-sandwich hybrid" evidence="7">
    <location>
        <begin position="109"/>
        <end position="263"/>
    </location>
</feature>
<name>A0A9X0W875_9GAMM</name>
<feature type="compositionally biased region" description="Low complexity" evidence="4">
    <location>
        <begin position="444"/>
        <end position="506"/>
    </location>
</feature>
<comment type="caution">
    <text evidence="10">The sequence shown here is derived from an EMBL/GenBank/DDBJ whole genome shotgun (WGS) entry which is preliminary data.</text>
</comment>
<dbReference type="PANTHER" id="PTHR30158">
    <property type="entry name" value="ACRA/E-RELATED COMPONENT OF DRUG EFFLUX TRANSPORTER"/>
    <property type="match status" value="1"/>
</dbReference>
<dbReference type="InterPro" id="IPR058625">
    <property type="entry name" value="MdtA-like_BSH"/>
</dbReference>
<feature type="domain" description="Multidrug resistance protein MdtA-like alpha-helical hairpin" evidence="6">
    <location>
        <begin position="155"/>
        <end position="232"/>
    </location>
</feature>
<dbReference type="AlphaFoldDB" id="A0A9X0W875"/>
<evidence type="ECO:0000313" key="10">
    <source>
        <dbReference type="EMBL" id="MBK1618775.1"/>
    </source>
</evidence>
<dbReference type="InterPro" id="IPR006143">
    <property type="entry name" value="RND_pump_MFP"/>
</dbReference>
<evidence type="ECO:0000259" key="8">
    <source>
        <dbReference type="Pfam" id="PF25944"/>
    </source>
</evidence>
<dbReference type="InterPro" id="IPR058627">
    <property type="entry name" value="MdtA-like_C"/>
</dbReference>
<dbReference type="InterPro" id="IPR058626">
    <property type="entry name" value="MdtA-like_b-barrel"/>
</dbReference>
<feature type="coiled-coil region" evidence="3">
    <location>
        <begin position="149"/>
        <end position="228"/>
    </location>
</feature>
<comment type="similarity">
    <text evidence="2">Belongs to the membrane fusion protein (MFP) (TC 8.A.1) family.</text>
</comment>
<dbReference type="RefSeq" id="WP_200243091.1">
    <property type="nucleotide sequence ID" value="NZ_NRRY01000013.1"/>
</dbReference>
<dbReference type="InterPro" id="IPR058624">
    <property type="entry name" value="MdtA-like_HH"/>
</dbReference>
<evidence type="ECO:0000259" key="9">
    <source>
        <dbReference type="Pfam" id="PF25967"/>
    </source>
</evidence>
<dbReference type="SUPFAM" id="SSF111369">
    <property type="entry name" value="HlyD-like secretion proteins"/>
    <property type="match status" value="1"/>
</dbReference>
<dbReference type="GO" id="GO:0005886">
    <property type="term" value="C:plasma membrane"/>
    <property type="evidence" value="ECO:0007669"/>
    <property type="project" value="UniProtKB-SubCell"/>
</dbReference>
<evidence type="ECO:0000313" key="11">
    <source>
        <dbReference type="Proteomes" id="UP001138768"/>
    </source>
</evidence>
<sequence>MSRTQSQPGSGAGCALIDGDDKQPGDRPLIAIRGLLRKRSLVWSLFLGTVLLAATGAVVATDDSSSKGGKDDKAGAEKAPPPSVVVAAIELQDVADERRYIGTIKAIQSVDVRARVEGFLDQVAFEQGRTVEAGQLLYQIEQDQYQAALASAEGQLATAQASLASAKATLEDKQADFERFAALVKKGDTSQTNFDRAKAQRDEAQANVESAHASIKQAQAAIDQAKINLGYTTISSPIAGRIGATKYTQGNLVNPSSGTLATVVQLDPIRAVFSIPSADFVRIQEKVADDGADHARDLFVPELILPTGKTYDQKGKVSFADNQVNPATGTIPIYADFPNADRLLLPGQFVTAVVRSAETKQEPVVPASAILRTRDGEQVYLVGKDNRVEQRTIKTGIQVGTGYAVTSGLQTGEIVIVSGVQKVKPGMEVTPVKESEAGGKGAAEGKSAANNKSAAEGNSAADSQSGGDASNGSSASGDSTSAANSSASGASGSAASANSHGASDSK</sequence>
<keyword evidence="11" id="KW-1185">Reference proteome</keyword>
<dbReference type="Gene3D" id="1.10.287.470">
    <property type="entry name" value="Helix hairpin bin"/>
    <property type="match status" value="1"/>
</dbReference>
<dbReference type="Gene3D" id="2.40.50.100">
    <property type="match status" value="1"/>
</dbReference>
<dbReference type="NCBIfam" id="TIGR01730">
    <property type="entry name" value="RND_mfp"/>
    <property type="match status" value="1"/>
</dbReference>
<dbReference type="Gene3D" id="2.40.420.20">
    <property type="match status" value="1"/>
</dbReference>